<reference evidence="1" key="1">
    <citation type="submission" date="2023-08" db="EMBL/GenBank/DDBJ databases">
        <title>Functional and genomic diversity of the sorghum phyllosphere microbiome.</title>
        <authorList>
            <person name="Shade A."/>
        </authorList>
    </citation>
    <scope>NUCLEOTIDE SEQUENCE</scope>
    <source>
        <strain evidence="1">SORGH_AS_0201</strain>
    </source>
</reference>
<accession>A0AAJ2BLL9</accession>
<dbReference type="EMBL" id="JAVJAF010000001">
    <property type="protein sequence ID" value="MDR6233526.1"/>
    <property type="molecule type" value="Genomic_DNA"/>
</dbReference>
<proteinExistence type="predicted"/>
<organism evidence="1 2">
    <name type="scientific">Pseudomonas oryzihabitans</name>
    <dbReference type="NCBI Taxonomy" id="47885"/>
    <lineage>
        <taxon>Bacteria</taxon>
        <taxon>Pseudomonadati</taxon>
        <taxon>Pseudomonadota</taxon>
        <taxon>Gammaproteobacteria</taxon>
        <taxon>Pseudomonadales</taxon>
        <taxon>Pseudomonadaceae</taxon>
        <taxon>Pseudomonas</taxon>
    </lineage>
</organism>
<evidence type="ECO:0000313" key="2">
    <source>
        <dbReference type="Proteomes" id="UP001268036"/>
    </source>
</evidence>
<comment type="caution">
    <text evidence="1">The sequence shown here is derived from an EMBL/GenBank/DDBJ whole genome shotgun (WGS) entry which is preliminary data.</text>
</comment>
<dbReference type="AlphaFoldDB" id="A0AAJ2BLL9"/>
<sequence length="74" mass="7885">MTSVLRTQQGDTLDLVCLRHYGYTRGVTEAALDYNPGLAEFGPVLPIGTPVTLPDVPTTATAGTAVQQPVNLWD</sequence>
<name>A0AAJ2BLL9_9PSED</name>
<dbReference type="RefSeq" id="WP_309756518.1">
    <property type="nucleotide sequence ID" value="NZ_JAVJAF010000001.1"/>
</dbReference>
<gene>
    <name evidence="1" type="ORF">QE440_001267</name>
</gene>
<dbReference type="Pfam" id="PF05489">
    <property type="entry name" value="Phage_tail_X"/>
    <property type="match status" value="1"/>
</dbReference>
<protein>
    <submittedName>
        <fullName evidence="1">Phage tail protein X</fullName>
    </submittedName>
</protein>
<evidence type="ECO:0000313" key="1">
    <source>
        <dbReference type="EMBL" id="MDR6233526.1"/>
    </source>
</evidence>
<dbReference type="InterPro" id="IPR008861">
    <property type="entry name" value="GpX-like"/>
</dbReference>
<dbReference type="Proteomes" id="UP001268036">
    <property type="component" value="Unassembled WGS sequence"/>
</dbReference>